<evidence type="ECO:0000256" key="3">
    <source>
        <dbReference type="ARBA" id="ARBA00010763"/>
    </source>
</evidence>
<dbReference type="Proteomes" id="UP000739180">
    <property type="component" value="Unassembled WGS sequence"/>
</dbReference>
<feature type="domain" description="MoaB/Mog" evidence="8">
    <location>
        <begin position="178"/>
        <end position="318"/>
    </location>
</feature>
<comment type="catalytic activity">
    <reaction evidence="5">
        <text>adenylyl-molybdopterin + molybdate = Mo-molybdopterin + AMP + H(+)</text>
        <dbReference type="Rhea" id="RHEA:35047"/>
        <dbReference type="ChEBI" id="CHEBI:15378"/>
        <dbReference type="ChEBI" id="CHEBI:36264"/>
        <dbReference type="ChEBI" id="CHEBI:62727"/>
        <dbReference type="ChEBI" id="CHEBI:71302"/>
        <dbReference type="ChEBI" id="CHEBI:456215"/>
        <dbReference type="EC" id="2.10.1.1"/>
    </reaction>
</comment>
<dbReference type="InterPro" id="IPR036135">
    <property type="entry name" value="MoeA_linker/N_sf"/>
</dbReference>
<dbReference type="Gene3D" id="3.40.980.10">
    <property type="entry name" value="MoaB/Mog-like domain"/>
    <property type="match status" value="1"/>
</dbReference>
<dbReference type="InterPro" id="IPR036688">
    <property type="entry name" value="MoeA_C_domain_IV_sf"/>
</dbReference>
<name>A0ABY2XHR1_9GAMM</name>
<keyword evidence="6" id="KW-0500">Molybdenum</keyword>
<dbReference type="InterPro" id="IPR005110">
    <property type="entry name" value="MoeA_linker/N"/>
</dbReference>
<dbReference type="InterPro" id="IPR008284">
    <property type="entry name" value="MoCF_biosynth_CS"/>
</dbReference>
<comment type="caution">
    <text evidence="9">The sequence shown here is derived from an EMBL/GenBank/DDBJ whole genome shotgun (WGS) entry which is preliminary data.</text>
</comment>
<evidence type="ECO:0000256" key="6">
    <source>
        <dbReference type="RuleBase" id="RU365090"/>
    </source>
</evidence>
<protein>
    <recommendedName>
        <fullName evidence="6">Molybdopterin molybdenumtransferase</fullName>
        <ecNumber evidence="6">2.10.1.1</ecNumber>
    </recommendedName>
</protein>
<evidence type="ECO:0000313" key="9">
    <source>
        <dbReference type="EMBL" id="TMW11294.1"/>
    </source>
</evidence>
<dbReference type="InterPro" id="IPR005111">
    <property type="entry name" value="MoeA_C_domain_IV"/>
</dbReference>
<evidence type="ECO:0000256" key="2">
    <source>
        <dbReference type="ARBA" id="ARBA00005046"/>
    </source>
</evidence>
<dbReference type="SUPFAM" id="SSF63867">
    <property type="entry name" value="MoeA C-terminal domain-like"/>
    <property type="match status" value="1"/>
</dbReference>
<dbReference type="InterPro" id="IPR036425">
    <property type="entry name" value="MoaB/Mog-like_dom_sf"/>
</dbReference>
<dbReference type="EMBL" id="VCQT01000044">
    <property type="protein sequence ID" value="TMW11294.1"/>
    <property type="molecule type" value="Genomic_DNA"/>
</dbReference>
<evidence type="ECO:0000256" key="7">
    <source>
        <dbReference type="SAM" id="MobiDB-lite"/>
    </source>
</evidence>
<dbReference type="InterPro" id="IPR038987">
    <property type="entry name" value="MoeA-like"/>
</dbReference>
<reference evidence="9 10" key="1">
    <citation type="submission" date="2019-05" db="EMBL/GenBank/DDBJ databases">
        <title>Genome of Alcanivorax gelatiniphagus, an oil degrading marine bacteria.</title>
        <authorList>
            <person name="Kwon K.K."/>
        </authorList>
    </citation>
    <scope>NUCLEOTIDE SEQUENCE [LARGE SCALE GENOMIC DNA]</scope>
    <source>
        <strain evidence="9 10">MEBiC 08158</strain>
    </source>
</reference>
<keyword evidence="10" id="KW-1185">Reference proteome</keyword>
<dbReference type="SUPFAM" id="SSF53218">
    <property type="entry name" value="Molybdenum cofactor biosynthesis proteins"/>
    <property type="match status" value="1"/>
</dbReference>
<dbReference type="Gene3D" id="2.40.340.10">
    <property type="entry name" value="MoeA, C-terminal, domain IV"/>
    <property type="match status" value="1"/>
</dbReference>
<dbReference type="RefSeq" id="WP_138773385.1">
    <property type="nucleotide sequence ID" value="NZ_JBHSSX010000099.1"/>
</dbReference>
<dbReference type="PANTHER" id="PTHR10192:SF5">
    <property type="entry name" value="GEPHYRIN"/>
    <property type="match status" value="1"/>
</dbReference>
<sequence length="406" mass="42901">MTLIPVDQARERLLATARPLGRVVREPLEQALGGWLAEPVAARVTVPPHDNSAVDGIALRWADLGDGTVTLPITLRVPAGDAPGELAPGGAARIFTGAPVPAGADTVLMQEDCVFGDGTVTPPAADGVRAGQNIRPAGQDSRQGDVVLEAGERLTPMAIGLAASVGVAELPVRRLRVTVISSGDELLPPGAPAAPGKIYNSNGPLMAGLLRQSGFSQVTSLWLPDDRARTREQLDALLADPPDLVLASGGVSVGEEDHLRAALEERGDLDFWRLAIKPGKPFTFGRLGDAGLPFFGLPGNPSAVLVCYLTLVLPYLRRCLGAAPVLPVPQRVLADFTVTRPGPRQEYLRVRRVERDGQAWLQRHPNQSSGMLSSAVWAEGLAVVPVDRTVAVGEPLDYYAFADLLA</sequence>
<evidence type="ECO:0000313" key="10">
    <source>
        <dbReference type="Proteomes" id="UP000739180"/>
    </source>
</evidence>
<keyword evidence="6" id="KW-0479">Metal-binding</keyword>
<evidence type="ECO:0000256" key="1">
    <source>
        <dbReference type="ARBA" id="ARBA00002901"/>
    </source>
</evidence>
<evidence type="ECO:0000256" key="4">
    <source>
        <dbReference type="ARBA" id="ARBA00023150"/>
    </source>
</evidence>
<dbReference type="Pfam" id="PF03453">
    <property type="entry name" value="MoeA_N"/>
    <property type="match status" value="1"/>
</dbReference>
<gene>
    <name evidence="9" type="ORF">FGS76_14635</name>
</gene>
<organism evidence="9 10">
    <name type="scientific">Alloalcanivorax gelatiniphagus</name>
    <dbReference type="NCBI Taxonomy" id="1194167"/>
    <lineage>
        <taxon>Bacteria</taxon>
        <taxon>Pseudomonadati</taxon>
        <taxon>Pseudomonadota</taxon>
        <taxon>Gammaproteobacteria</taxon>
        <taxon>Oceanospirillales</taxon>
        <taxon>Alcanivoracaceae</taxon>
        <taxon>Alloalcanivorax</taxon>
    </lineage>
</organism>
<evidence type="ECO:0000256" key="5">
    <source>
        <dbReference type="ARBA" id="ARBA00047317"/>
    </source>
</evidence>
<dbReference type="NCBIfam" id="NF045515">
    <property type="entry name" value="Glp_gephyrin"/>
    <property type="match status" value="1"/>
</dbReference>
<dbReference type="PANTHER" id="PTHR10192">
    <property type="entry name" value="MOLYBDOPTERIN BIOSYNTHESIS PROTEIN"/>
    <property type="match status" value="1"/>
</dbReference>
<feature type="region of interest" description="Disordered" evidence="7">
    <location>
        <begin position="124"/>
        <end position="143"/>
    </location>
</feature>
<dbReference type="SMART" id="SM00852">
    <property type="entry name" value="MoCF_biosynth"/>
    <property type="match status" value="1"/>
</dbReference>
<dbReference type="PROSITE" id="PS01079">
    <property type="entry name" value="MOCF_BIOSYNTHESIS_2"/>
    <property type="match status" value="1"/>
</dbReference>
<dbReference type="Gene3D" id="2.170.190.11">
    <property type="entry name" value="Molybdopterin biosynthesis moea protein, domain 3"/>
    <property type="match status" value="1"/>
</dbReference>
<proteinExistence type="inferred from homology"/>
<comment type="pathway">
    <text evidence="2 6">Cofactor biosynthesis; molybdopterin biosynthesis.</text>
</comment>
<dbReference type="InterPro" id="IPR001453">
    <property type="entry name" value="MoaB/Mog_dom"/>
</dbReference>
<keyword evidence="6" id="KW-0808">Transferase</keyword>
<evidence type="ECO:0000259" key="8">
    <source>
        <dbReference type="SMART" id="SM00852"/>
    </source>
</evidence>
<keyword evidence="4 6" id="KW-0501">Molybdenum cofactor biosynthesis</keyword>
<accession>A0ABY2XHR1</accession>
<comment type="similarity">
    <text evidence="3 6">Belongs to the MoeA family.</text>
</comment>
<dbReference type="EC" id="2.10.1.1" evidence="6"/>
<comment type="cofactor">
    <cofactor evidence="6">
        <name>Mg(2+)</name>
        <dbReference type="ChEBI" id="CHEBI:18420"/>
    </cofactor>
</comment>
<dbReference type="CDD" id="cd00887">
    <property type="entry name" value="MoeA"/>
    <property type="match status" value="1"/>
</dbReference>
<comment type="function">
    <text evidence="1 6">Catalyzes the insertion of molybdate into adenylated molybdopterin with the concomitant release of AMP.</text>
</comment>
<dbReference type="SUPFAM" id="SSF63882">
    <property type="entry name" value="MoeA N-terminal region -like"/>
    <property type="match status" value="1"/>
</dbReference>
<keyword evidence="6" id="KW-0460">Magnesium</keyword>
<dbReference type="Pfam" id="PF00994">
    <property type="entry name" value="MoCF_biosynth"/>
    <property type="match status" value="1"/>
</dbReference>
<dbReference type="Pfam" id="PF03454">
    <property type="entry name" value="MoeA_C"/>
    <property type="match status" value="1"/>
</dbReference>
<dbReference type="NCBIfam" id="TIGR00177">
    <property type="entry name" value="molyb_syn"/>
    <property type="match status" value="1"/>
</dbReference>
<dbReference type="Gene3D" id="3.90.105.10">
    <property type="entry name" value="Molybdopterin biosynthesis moea protein, domain 2"/>
    <property type="match status" value="1"/>
</dbReference>